<comment type="subcellular location">
    <subcellularLocation>
        <location evidence="1">Membrane</location>
        <topology evidence="1">Multi-pass membrane protein</topology>
    </subcellularLocation>
</comment>
<feature type="transmembrane region" description="Helical" evidence="6">
    <location>
        <begin position="73"/>
        <end position="90"/>
    </location>
</feature>
<accession>A0A6B2QYZ4</accession>
<sequence>MNQPIKDQIWRVIGGILGFTAVLIGAVGAHAMSDAQAAASVERASLYQLIHASVLLFSTLLTGKLASLARYSLFLGIALFSGSIYTKYFFGIVQATKMAPTGGALLMCAWLLLALSGCFAMMNTKK</sequence>
<evidence type="ECO:0000256" key="1">
    <source>
        <dbReference type="ARBA" id="ARBA00004141"/>
    </source>
</evidence>
<keyword evidence="3 6" id="KW-0812">Transmembrane</keyword>
<evidence type="ECO:0000256" key="6">
    <source>
        <dbReference type="SAM" id="Phobius"/>
    </source>
</evidence>
<dbReference type="GO" id="GO:0016020">
    <property type="term" value="C:membrane"/>
    <property type="evidence" value="ECO:0007669"/>
    <property type="project" value="UniProtKB-SubCell"/>
</dbReference>
<comment type="caution">
    <text evidence="7">The sequence shown here is derived from an EMBL/GenBank/DDBJ whole genome shotgun (WGS) entry which is preliminary data.</text>
</comment>
<evidence type="ECO:0000256" key="5">
    <source>
        <dbReference type="ARBA" id="ARBA00023136"/>
    </source>
</evidence>
<dbReference type="RefSeq" id="WP_163651235.1">
    <property type="nucleotide sequence ID" value="NZ_JAAGRN010000001.1"/>
</dbReference>
<feature type="transmembrane region" description="Helical" evidence="6">
    <location>
        <begin position="12"/>
        <end position="32"/>
    </location>
</feature>
<comment type="similarity">
    <text evidence="2">Belongs to the UPF0382 family.</text>
</comment>
<proteinExistence type="inferred from homology"/>
<keyword evidence="5 6" id="KW-0472">Membrane</keyword>
<feature type="transmembrane region" description="Helical" evidence="6">
    <location>
        <begin position="102"/>
        <end position="122"/>
    </location>
</feature>
<keyword evidence="4 6" id="KW-1133">Transmembrane helix</keyword>
<reference evidence="7" key="1">
    <citation type="submission" date="2020-02" db="EMBL/GenBank/DDBJ databases">
        <authorList>
            <person name="Chen W.-M."/>
        </authorList>
    </citation>
    <scope>NUCLEOTIDE SEQUENCE</scope>
    <source>
        <strain evidence="7">NBD-18</strain>
    </source>
</reference>
<feature type="transmembrane region" description="Helical" evidence="6">
    <location>
        <begin position="44"/>
        <end position="61"/>
    </location>
</feature>
<evidence type="ECO:0000313" key="7">
    <source>
        <dbReference type="EMBL" id="NDY81947.1"/>
    </source>
</evidence>
<evidence type="ECO:0000256" key="3">
    <source>
        <dbReference type="ARBA" id="ARBA00022692"/>
    </source>
</evidence>
<name>A0A6B2QYZ4_9BURK</name>
<gene>
    <name evidence="7" type="ORF">G3I67_01765</name>
</gene>
<dbReference type="AlphaFoldDB" id="A0A6B2QYZ4"/>
<protein>
    <submittedName>
        <fullName evidence="7">DUF423 domain-containing protein</fullName>
    </submittedName>
</protein>
<dbReference type="InterPro" id="IPR006696">
    <property type="entry name" value="DUF423"/>
</dbReference>
<dbReference type="PANTHER" id="PTHR43461">
    <property type="entry name" value="TRANSMEMBRANE PROTEIN 256"/>
    <property type="match status" value="1"/>
</dbReference>
<evidence type="ECO:0000256" key="2">
    <source>
        <dbReference type="ARBA" id="ARBA00009694"/>
    </source>
</evidence>
<evidence type="ECO:0000256" key="4">
    <source>
        <dbReference type="ARBA" id="ARBA00022989"/>
    </source>
</evidence>
<dbReference type="PANTHER" id="PTHR43461:SF1">
    <property type="entry name" value="TRANSMEMBRANE PROTEIN 256"/>
    <property type="match status" value="1"/>
</dbReference>
<dbReference type="EMBL" id="JAAGRN010000001">
    <property type="protein sequence ID" value="NDY81947.1"/>
    <property type="molecule type" value="Genomic_DNA"/>
</dbReference>
<dbReference type="Pfam" id="PF04241">
    <property type="entry name" value="DUF423"/>
    <property type="match status" value="1"/>
</dbReference>
<organism evidence="7">
    <name type="scientific">Sheuella amnicola</name>
    <dbReference type="NCBI Taxonomy" id="2707330"/>
    <lineage>
        <taxon>Bacteria</taxon>
        <taxon>Pseudomonadati</taxon>
        <taxon>Pseudomonadota</taxon>
        <taxon>Betaproteobacteria</taxon>
        <taxon>Burkholderiales</taxon>
        <taxon>Alcaligenaceae</taxon>
        <taxon>Sheuella</taxon>
    </lineage>
</organism>